<dbReference type="SUPFAM" id="SSF46955">
    <property type="entry name" value="Putative DNA-binding domain"/>
    <property type="match status" value="1"/>
</dbReference>
<dbReference type="RefSeq" id="WP_146457993.1">
    <property type="nucleotide sequence ID" value="NZ_SJPW01000003.1"/>
</dbReference>
<organism evidence="2 3">
    <name type="scientific">Rubripirellula tenax</name>
    <dbReference type="NCBI Taxonomy" id="2528015"/>
    <lineage>
        <taxon>Bacteria</taxon>
        <taxon>Pseudomonadati</taxon>
        <taxon>Planctomycetota</taxon>
        <taxon>Planctomycetia</taxon>
        <taxon>Pirellulales</taxon>
        <taxon>Pirellulaceae</taxon>
        <taxon>Rubripirellula</taxon>
    </lineage>
</organism>
<evidence type="ECO:0000259" key="1">
    <source>
        <dbReference type="Pfam" id="PF13411"/>
    </source>
</evidence>
<name>A0A5C6F8M2_9BACT</name>
<reference evidence="2 3" key="1">
    <citation type="submission" date="2019-02" db="EMBL/GenBank/DDBJ databases">
        <title>Deep-cultivation of Planctomycetes and their phenomic and genomic characterization uncovers novel biology.</title>
        <authorList>
            <person name="Wiegand S."/>
            <person name="Jogler M."/>
            <person name="Boedeker C."/>
            <person name="Pinto D."/>
            <person name="Vollmers J."/>
            <person name="Rivas-Marin E."/>
            <person name="Kohn T."/>
            <person name="Peeters S.H."/>
            <person name="Heuer A."/>
            <person name="Rast P."/>
            <person name="Oberbeckmann S."/>
            <person name="Bunk B."/>
            <person name="Jeske O."/>
            <person name="Meyerdierks A."/>
            <person name="Storesund J.E."/>
            <person name="Kallscheuer N."/>
            <person name="Luecker S."/>
            <person name="Lage O.M."/>
            <person name="Pohl T."/>
            <person name="Merkel B.J."/>
            <person name="Hornburger P."/>
            <person name="Mueller R.-W."/>
            <person name="Bruemmer F."/>
            <person name="Labrenz M."/>
            <person name="Spormann A.M."/>
            <person name="Op Den Camp H."/>
            <person name="Overmann J."/>
            <person name="Amann R."/>
            <person name="Jetten M.S.M."/>
            <person name="Mascher T."/>
            <person name="Medema M.H."/>
            <person name="Devos D.P."/>
            <person name="Kaster A.-K."/>
            <person name="Ovreas L."/>
            <person name="Rohde M."/>
            <person name="Galperin M.Y."/>
            <person name="Jogler C."/>
        </authorList>
    </citation>
    <scope>NUCLEOTIDE SEQUENCE [LARGE SCALE GENOMIC DNA]</scope>
    <source>
        <strain evidence="2 3">Poly51</strain>
    </source>
</reference>
<dbReference type="EMBL" id="SJPW01000003">
    <property type="protein sequence ID" value="TWU56717.1"/>
    <property type="molecule type" value="Genomic_DNA"/>
</dbReference>
<comment type="caution">
    <text evidence="2">The sequence shown here is derived from an EMBL/GenBank/DDBJ whole genome shotgun (WGS) entry which is preliminary data.</text>
</comment>
<gene>
    <name evidence="2" type="ORF">Poly51_26340</name>
</gene>
<protein>
    <recommendedName>
        <fullName evidence="1">HTH merR-type domain-containing protein</fullName>
    </recommendedName>
</protein>
<feature type="domain" description="HTH merR-type" evidence="1">
    <location>
        <begin position="37"/>
        <end position="91"/>
    </location>
</feature>
<evidence type="ECO:0000313" key="3">
    <source>
        <dbReference type="Proteomes" id="UP000318288"/>
    </source>
</evidence>
<dbReference type="Proteomes" id="UP000318288">
    <property type="component" value="Unassembled WGS sequence"/>
</dbReference>
<proteinExistence type="predicted"/>
<dbReference type="CDD" id="cd00592">
    <property type="entry name" value="HTH_MerR-like"/>
    <property type="match status" value="1"/>
</dbReference>
<dbReference type="Pfam" id="PF13411">
    <property type="entry name" value="MerR_1"/>
    <property type="match status" value="1"/>
</dbReference>
<dbReference type="GO" id="GO:0003677">
    <property type="term" value="F:DNA binding"/>
    <property type="evidence" value="ECO:0007669"/>
    <property type="project" value="InterPro"/>
</dbReference>
<dbReference type="GO" id="GO:0006355">
    <property type="term" value="P:regulation of DNA-templated transcription"/>
    <property type="evidence" value="ECO:0007669"/>
    <property type="project" value="InterPro"/>
</dbReference>
<dbReference type="OrthoDB" id="9791488at2"/>
<dbReference type="Gene3D" id="1.10.1660.10">
    <property type="match status" value="1"/>
</dbReference>
<sequence>MERLFSISELRTIAARALQDADYVPAASARVRDVPDTRTIRYYTSLGLIDRPTEMRGRTAFYGSRHVLQLVAIKRLQADSLTLSDIQQRLAGMTTKKLQSTAALPAGFWKQAKRYLDQLPTSPAAPTSKIEASQNETADGDEFWIRPAAAPSDPTGAAGEVSGCRISQSLQIALHPDAQLTITTSTSAKQIGPASLQRLRAAADSLIRELVRQGLIDTHSTSTRDTRS</sequence>
<dbReference type="AlphaFoldDB" id="A0A5C6F8M2"/>
<dbReference type="InterPro" id="IPR000551">
    <property type="entry name" value="MerR-type_HTH_dom"/>
</dbReference>
<keyword evidence="3" id="KW-1185">Reference proteome</keyword>
<dbReference type="InterPro" id="IPR009061">
    <property type="entry name" value="DNA-bd_dom_put_sf"/>
</dbReference>
<accession>A0A5C6F8M2</accession>
<evidence type="ECO:0000313" key="2">
    <source>
        <dbReference type="EMBL" id="TWU56717.1"/>
    </source>
</evidence>